<comment type="caution">
    <text evidence="2">The sequence shown here is derived from an EMBL/GenBank/DDBJ whole genome shotgun (WGS) entry which is preliminary data.</text>
</comment>
<feature type="transmembrane region" description="Helical" evidence="1">
    <location>
        <begin position="63"/>
        <end position="83"/>
    </location>
</feature>
<protein>
    <submittedName>
        <fullName evidence="2">9499_t:CDS:1</fullName>
    </submittedName>
</protein>
<dbReference type="EMBL" id="CAMKVN010002760">
    <property type="protein sequence ID" value="CAI2182522.1"/>
    <property type="molecule type" value="Genomic_DNA"/>
</dbReference>
<keyword evidence="1" id="KW-1133">Transmembrane helix</keyword>
<sequence length="204" mass="23101">MTLFKQITGKVTSSSRSMLGVVILGAGQNFVIKVTLMLVDLILDIAFVVTSGKDVSWLYWPRLFPLPCDPLCINSLIIIILLISEINENENFHILFRSYSKPAALLTILAATDVETITLMSSKLFGFQIFSAQFSTKVEIWTFWAGFYNLFIEDASQLIIQKDVKEKNPSYIPIVELSRFKICIVPESLQPGKTKFFETLKLFC</sequence>
<evidence type="ECO:0000256" key="1">
    <source>
        <dbReference type="SAM" id="Phobius"/>
    </source>
</evidence>
<keyword evidence="3" id="KW-1185">Reference proteome</keyword>
<dbReference type="OrthoDB" id="2364758at2759"/>
<feature type="transmembrane region" description="Helical" evidence="1">
    <location>
        <begin position="21"/>
        <end position="43"/>
    </location>
</feature>
<reference evidence="2" key="1">
    <citation type="submission" date="2022-08" db="EMBL/GenBank/DDBJ databases">
        <authorList>
            <person name="Kallberg Y."/>
            <person name="Tangrot J."/>
            <person name="Rosling A."/>
        </authorList>
    </citation>
    <scope>NUCLEOTIDE SEQUENCE</scope>
    <source>
        <strain evidence="2">Wild A</strain>
    </source>
</reference>
<evidence type="ECO:0000313" key="3">
    <source>
        <dbReference type="Proteomes" id="UP001153678"/>
    </source>
</evidence>
<accession>A0A9W4SVY1</accession>
<gene>
    <name evidence="2" type="ORF">FWILDA_LOCUS10622</name>
</gene>
<keyword evidence="1" id="KW-0812">Transmembrane</keyword>
<evidence type="ECO:0000313" key="2">
    <source>
        <dbReference type="EMBL" id="CAI2182522.1"/>
    </source>
</evidence>
<keyword evidence="1" id="KW-0472">Membrane</keyword>
<dbReference type="Proteomes" id="UP001153678">
    <property type="component" value="Unassembled WGS sequence"/>
</dbReference>
<name>A0A9W4SVY1_9GLOM</name>
<proteinExistence type="predicted"/>
<dbReference type="AlphaFoldDB" id="A0A9W4SVY1"/>
<organism evidence="2 3">
    <name type="scientific">Funneliformis geosporum</name>
    <dbReference type="NCBI Taxonomy" id="1117311"/>
    <lineage>
        <taxon>Eukaryota</taxon>
        <taxon>Fungi</taxon>
        <taxon>Fungi incertae sedis</taxon>
        <taxon>Mucoromycota</taxon>
        <taxon>Glomeromycotina</taxon>
        <taxon>Glomeromycetes</taxon>
        <taxon>Glomerales</taxon>
        <taxon>Glomeraceae</taxon>
        <taxon>Funneliformis</taxon>
    </lineage>
</organism>